<feature type="domain" description="HAT C-terminal dimerisation" evidence="3">
    <location>
        <begin position="995"/>
        <end position="1077"/>
    </location>
</feature>
<reference evidence="4 5" key="1">
    <citation type="submission" date="2021-05" db="EMBL/GenBank/DDBJ databases">
        <title>Genome Assembly of Synthetic Allotetraploid Brassica napus Reveals Homoeologous Exchanges between Subgenomes.</title>
        <authorList>
            <person name="Davis J.T."/>
        </authorList>
    </citation>
    <scope>NUCLEOTIDE SEQUENCE [LARGE SCALE GENOMIC DNA]</scope>
    <source>
        <strain evidence="5">cv. Da-Ae</strain>
        <tissue evidence="4">Seedling</tissue>
    </source>
</reference>
<dbReference type="PANTHER" id="PTHR32166">
    <property type="entry name" value="OSJNBA0013A04.12 PROTEIN"/>
    <property type="match status" value="1"/>
</dbReference>
<evidence type="ECO:0008006" key="6">
    <source>
        <dbReference type="Google" id="ProtNLM"/>
    </source>
</evidence>
<feature type="signal peptide" evidence="1">
    <location>
        <begin position="1"/>
        <end position="21"/>
    </location>
</feature>
<comment type="caution">
    <text evidence="4">The sequence shown here is derived from an EMBL/GenBank/DDBJ whole genome shotgun (WGS) entry which is preliminary data.</text>
</comment>
<gene>
    <name evidence="4" type="ORF">HID58_003444</name>
</gene>
<feature type="domain" description="DUF659" evidence="2">
    <location>
        <begin position="250"/>
        <end position="346"/>
    </location>
</feature>
<dbReference type="Pfam" id="PF05699">
    <property type="entry name" value="Dimer_Tnp_hAT"/>
    <property type="match status" value="1"/>
</dbReference>
<organism evidence="4 5">
    <name type="scientific">Brassica napus</name>
    <name type="common">Rape</name>
    <dbReference type="NCBI Taxonomy" id="3708"/>
    <lineage>
        <taxon>Eukaryota</taxon>
        <taxon>Viridiplantae</taxon>
        <taxon>Streptophyta</taxon>
        <taxon>Embryophyta</taxon>
        <taxon>Tracheophyta</taxon>
        <taxon>Spermatophyta</taxon>
        <taxon>Magnoliopsida</taxon>
        <taxon>eudicotyledons</taxon>
        <taxon>Gunneridae</taxon>
        <taxon>Pentapetalae</taxon>
        <taxon>rosids</taxon>
        <taxon>malvids</taxon>
        <taxon>Brassicales</taxon>
        <taxon>Brassicaceae</taxon>
        <taxon>Brassiceae</taxon>
        <taxon>Brassica</taxon>
    </lineage>
</organism>
<dbReference type="EMBL" id="JAGKQM010000001">
    <property type="protein sequence ID" value="KAH0943807.1"/>
    <property type="molecule type" value="Genomic_DNA"/>
</dbReference>
<evidence type="ECO:0000313" key="5">
    <source>
        <dbReference type="Proteomes" id="UP000824890"/>
    </source>
</evidence>
<protein>
    <recommendedName>
        <fullName evidence="6">BED-type domain-containing protein</fullName>
    </recommendedName>
</protein>
<dbReference type="PANTHER" id="PTHR32166:SF63">
    <property type="entry name" value="HAT TRANSPOSON SUPERFAMILY PROTEIN"/>
    <property type="match status" value="1"/>
</dbReference>
<name>A0ABQ8ER97_BRANA</name>
<feature type="domain" description="DUF659" evidence="2">
    <location>
        <begin position="733"/>
        <end position="879"/>
    </location>
</feature>
<evidence type="ECO:0000256" key="1">
    <source>
        <dbReference type="SAM" id="SignalP"/>
    </source>
</evidence>
<sequence>MLPSLIHSLCFLFCSRIYTLMDIHEHGVCVDKKKQRVKCNYCGKEVQGFSRLKFHLGGVSGDVTLCEQVTFNVREAFRSMVMKQKLSSAAAKAKRVHKRGRIDISSSKSGSPEEGTTTVMFMKQKLSSTAAAAETRRVVGNVQMGNGLNKRGRLEISSTKSVSPEKRTTSVEDMNFQSNNAQKCIARFFYETGFNFSAVDSPGFREMMSVSGGSGDIPGSHDLDGWMLQEALKEVQDHVKKIKDSWAVTDSPAGPVYLKSFDVSDIKSNANALISLVDGVAEEVGVHNVVQIIACSTSGWVGELGKSFASNNMFWSVSISHCFELMLVEIEKMDSFGGILDKVNNITEFLYNNPLVWELFKDPSHGKDMKISSSSSEFEFVTPYLTLENVLKAKNNLAAMFASSDWNKEEGTSVSKFVKDPSFWESVERLVKSTSPMIRGLCLFSTANNQHIGYIYDTMDGIKESIAKELSKEERCYKPVWDVIDDVWNKHLHSPLHVTGYFLNPAAFYSTDFSSDPEVTTGFVSSLVHMVKECHVQAKISTQLKMYTLGQGCFDEASQAAQITDIAPAEWWAQKASQHPELQSFAIKILSQTCEGASRYKLKRSIAERLLLTRGMSRSQKKHMEEFAFHGVLVGKEKRRRIQCKHCGKQMSGWYRLRHHLSGVGGDATPCVQVTSSVREMFRTTTTTTGPKRGRTGDSEHVWCSYPNCLDFSSNGFREMMMTVSGRTIPDPHGSMFGEVLKEVEDHVEKVKDSWGVTGCSILLDAWVDRKGHDLVTFVADSPAGSVYLKSFDVSDIKHDSEALISIVDGLVDEVGVSNVVQIIACSASGWVGELGEAYVGTKKGVFWSVSVSHCFELMLMKIGEIDSLGEIVEAVNMITDYVNSNPLALKLVRDQDHSHGLLDMAVLSSEFEFFMPYLTVESIFRARDELAAMFASSSDWNKEEEDIAISNLVNDSSLWESVERVLKCSSPLIHERDVQVKVATQLDVYKVREGCFNETSQADQVSGLSPAEWWAEKASQHPELQSFAIKVLSQTCEGASRYMLKRRVAEKLLLTRGMSRCEKQHLEELAFVHYNLHLQSCRAKLSEEQ</sequence>
<dbReference type="InterPro" id="IPR007021">
    <property type="entry name" value="DUF659"/>
</dbReference>
<evidence type="ECO:0000313" key="4">
    <source>
        <dbReference type="EMBL" id="KAH0943807.1"/>
    </source>
</evidence>
<keyword evidence="1" id="KW-0732">Signal</keyword>
<dbReference type="InterPro" id="IPR012337">
    <property type="entry name" value="RNaseH-like_sf"/>
</dbReference>
<dbReference type="Pfam" id="PF04937">
    <property type="entry name" value="DUF659"/>
    <property type="match status" value="2"/>
</dbReference>
<feature type="chain" id="PRO_5047521900" description="BED-type domain-containing protein" evidence="1">
    <location>
        <begin position="22"/>
        <end position="1090"/>
    </location>
</feature>
<accession>A0ABQ8ER97</accession>
<dbReference type="SUPFAM" id="SSF53098">
    <property type="entry name" value="Ribonuclease H-like"/>
    <property type="match status" value="2"/>
</dbReference>
<evidence type="ECO:0000259" key="2">
    <source>
        <dbReference type="Pfam" id="PF04937"/>
    </source>
</evidence>
<dbReference type="Proteomes" id="UP000824890">
    <property type="component" value="Unassembled WGS sequence"/>
</dbReference>
<evidence type="ECO:0000259" key="3">
    <source>
        <dbReference type="Pfam" id="PF05699"/>
    </source>
</evidence>
<dbReference type="InterPro" id="IPR008906">
    <property type="entry name" value="HATC_C_dom"/>
</dbReference>
<proteinExistence type="predicted"/>
<keyword evidence="5" id="KW-1185">Reference proteome</keyword>